<comment type="caution">
    <text evidence="1">The sequence shown here is derived from an EMBL/GenBank/DDBJ whole genome shotgun (WGS) entry which is preliminary data.</text>
</comment>
<sequence length="295" mass="34008">MTITCAWIREFCESEELYVVSDSRLSGNGTVWDECRKLSILPRDDAFISFAGNTDVAFPLISQLETTIMAHNSSKNRFMDIADLKGHLLHVVNSLIRSINFDGFPEKIRNEIKIDTFKNIEFLFGGYSWKQKKFQVWRIRYNKPINRFSAESMYNTKPTGNIIFAGDRKRDAIKKYYELGRLREGLDFFKNEKHFDMEPLEVIVQMLIEDSGLDSTIGGAPQIIKIYQHMNARVIGVMWPPDNPQPTVLGRKILGYENTDNIYIDPITNKTVLVPYQKNSTNNKLTAKGFKDEKS</sequence>
<accession>A0ABS3LA95</accession>
<dbReference type="RefSeq" id="WP_207673480.1">
    <property type="nucleotide sequence ID" value="NZ_JAFREM010000016.1"/>
</dbReference>
<protein>
    <submittedName>
        <fullName evidence="1">Uncharacterized protein</fullName>
    </submittedName>
</protein>
<proteinExistence type="predicted"/>
<dbReference type="Proteomes" id="UP000664601">
    <property type="component" value="Unassembled WGS sequence"/>
</dbReference>
<evidence type="ECO:0000313" key="2">
    <source>
        <dbReference type="Proteomes" id="UP000664601"/>
    </source>
</evidence>
<evidence type="ECO:0000313" key="1">
    <source>
        <dbReference type="EMBL" id="MBO1306553.1"/>
    </source>
</evidence>
<gene>
    <name evidence="1" type="ORF">JZO70_10290</name>
</gene>
<reference evidence="1 2" key="1">
    <citation type="submission" date="2021-03" db="EMBL/GenBank/DDBJ databases">
        <title>Enterococcal diversity collection.</title>
        <authorList>
            <person name="Gilmore M.S."/>
            <person name="Schwartzman J."/>
            <person name="Van Tyne D."/>
            <person name="Martin M."/>
            <person name="Earl A.M."/>
            <person name="Manson A.L."/>
            <person name="Straub T."/>
            <person name="Salamzade R."/>
            <person name="Saavedra J."/>
            <person name="Lebreton F."/>
            <person name="Prichula J."/>
            <person name="Schaufler K."/>
            <person name="Gaca A."/>
            <person name="Sgardioli B."/>
            <person name="Wagenaar J."/>
            <person name="Strong T."/>
        </authorList>
    </citation>
    <scope>NUCLEOTIDE SEQUENCE [LARGE SCALE GENOMIC DNA]</scope>
    <source>
        <strain evidence="1 2">669A</strain>
    </source>
</reference>
<dbReference type="EMBL" id="JAFREM010000016">
    <property type="protein sequence ID" value="MBO1306553.1"/>
    <property type="molecule type" value="Genomic_DNA"/>
</dbReference>
<keyword evidence="2" id="KW-1185">Reference proteome</keyword>
<name>A0ABS3LA95_9ENTE</name>
<organism evidence="1 2">
    <name type="scientific">Candidatus Enterococcus moelleringii</name>
    <dbReference type="NCBI Taxonomy" id="2815325"/>
    <lineage>
        <taxon>Bacteria</taxon>
        <taxon>Bacillati</taxon>
        <taxon>Bacillota</taxon>
        <taxon>Bacilli</taxon>
        <taxon>Lactobacillales</taxon>
        <taxon>Enterococcaceae</taxon>
        <taxon>Enterococcus</taxon>
    </lineage>
</organism>